<evidence type="ECO:0008006" key="4">
    <source>
        <dbReference type="Google" id="ProtNLM"/>
    </source>
</evidence>
<accession>A0A916YG92</accession>
<dbReference type="InterPro" id="IPR038713">
    <property type="entry name" value="Terminase_Gp1_N_sf"/>
</dbReference>
<dbReference type="Proteomes" id="UP000613160">
    <property type="component" value="Unassembled WGS sequence"/>
</dbReference>
<dbReference type="RefSeq" id="WP_188855410.1">
    <property type="nucleotide sequence ID" value="NZ_BMJJ01000022.1"/>
</dbReference>
<reference evidence="2" key="2">
    <citation type="submission" date="2020-09" db="EMBL/GenBank/DDBJ databases">
        <authorList>
            <person name="Sun Q."/>
            <person name="Zhou Y."/>
        </authorList>
    </citation>
    <scope>NUCLEOTIDE SEQUENCE</scope>
    <source>
        <strain evidence="2">CGMCC 1.15493</strain>
    </source>
</reference>
<evidence type="ECO:0000313" key="2">
    <source>
        <dbReference type="EMBL" id="GGD43371.1"/>
    </source>
</evidence>
<keyword evidence="3" id="KW-1185">Reference proteome</keyword>
<dbReference type="Gene3D" id="1.10.10.1400">
    <property type="entry name" value="Terminase, small subunit, N-terminal DNA-binding domain, HTH motif"/>
    <property type="match status" value="1"/>
</dbReference>
<organism evidence="2 3">
    <name type="scientific">Aureimonas glaciei</name>
    <dbReference type="NCBI Taxonomy" id="1776957"/>
    <lineage>
        <taxon>Bacteria</taxon>
        <taxon>Pseudomonadati</taxon>
        <taxon>Pseudomonadota</taxon>
        <taxon>Alphaproteobacteria</taxon>
        <taxon>Hyphomicrobiales</taxon>
        <taxon>Aurantimonadaceae</taxon>
        <taxon>Aureimonas</taxon>
    </lineage>
</organism>
<proteinExistence type="predicted"/>
<dbReference type="InterPro" id="IPR005335">
    <property type="entry name" value="Terminase_ssu"/>
</dbReference>
<dbReference type="EMBL" id="BMJJ01000022">
    <property type="protein sequence ID" value="GGD43371.1"/>
    <property type="molecule type" value="Genomic_DNA"/>
</dbReference>
<dbReference type="GO" id="GO:0051276">
    <property type="term" value="P:chromosome organization"/>
    <property type="evidence" value="ECO:0007669"/>
    <property type="project" value="InterPro"/>
</dbReference>
<reference evidence="2" key="1">
    <citation type="journal article" date="2014" name="Int. J. Syst. Evol. Microbiol.">
        <title>Complete genome sequence of Corynebacterium casei LMG S-19264T (=DSM 44701T), isolated from a smear-ripened cheese.</title>
        <authorList>
            <consortium name="US DOE Joint Genome Institute (JGI-PGF)"/>
            <person name="Walter F."/>
            <person name="Albersmeier A."/>
            <person name="Kalinowski J."/>
            <person name="Ruckert C."/>
        </authorList>
    </citation>
    <scope>NUCLEOTIDE SEQUENCE</scope>
    <source>
        <strain evidence="2">CGMCC 1.15493</strain>
    </source>
</reference>
<feature type="region of interest" description="Disordered" evidence="1">
    <location>
        <begin position="142"/>
        <end position="161"/>
    </location>
</feature>
<comment type="caution">
    <text evidence="2">The sequence shown here is derived from an EMBL/GenBank/DDBJ whole genome shotgun (WGS) entry which is preliminary data.</text>
</comment>
<sequence length="161" mass="16928">MPALSNPKHELFASSLAKGMSATDAYAKAGYKPNRSHASRLVANGNVRKRVAELQRRAAGRAKVTIQTIADQLDEDRNFAREQGNAQAAMSATMNKAKLLGLYSERRELSGPGGSPIQTVDLTGATDDQLAALESIFGPLAARLDDHEADPGGEGEAPAAG</sequence>
<protein>
    <recommendedName>
        <fullName evidence="4">Terminase small subunit</fullName>
    </recommendedName>
</protein>
<evidence type="ECO:0000256" key="1">
    <source>
        <dbReference type="SAM" id="MobiDB-lite"/>
    </source>
</evidence>
<dbReference type="AlphaFoldDB" id="A0A916YG92"/>
<gene>
    <name evidence="2" type="ORF">GCM10011335_52520</name>
</gene>
<name>A0A916YG92_9HYPH</name>
<dbReference type="Pfam" id="PF03592">
    <property type="entry name" value="Terminase_2"/>
    <property type="match status" value="1"/>
</dbReference>
<evidence type="ECO:0000313" key="3">
    <source>
        <dbReference type="Proteomes" id="UP000613160"/>
    </source>
</evidence>